<evidence type="ECO:0000259" key="5">
    <source>
        <dbReference type="Pfam" id="PF00296"/>
    </source>
</evidence>
<sequence length="218" mass="23641">MAFTADLRRRARAYGRPGDDLKVFPGAAVVVAQTDAEARDKARHFRDVFLTDRRIRQVVESVWGRDLSDELDIDGALPAAGPSVAEQTLTHGVVNSADDPRRKAAEWRALAEQRGFTVRGLVEHLSSTREFVGTPAAVADELAYLVRSDAFDGLNVTPQAFPDGLDDVVDLLVPALQERGVYPEAYAGTTLRENLGLPESVGHRVPELALLADARAAS</sequence>
<dbReference type="Proteomes" id="UP001157091">
    <property type="component" value="Unassembled WGS sequence"/>
</dbReference>
<name>A0ABQ6I138_9MICO</name>
<keyword evidence="3" id="KW-0560">Oxidoreductase</keyword>
<evidence type="ECO:0000256" key="4">
    <source>
        <dbReference type="ARBA" id="ARBA00023033"/>
    </source>
</evidence>
<dbReference type="EMBL" id="BSUK01000001">
    <property type="protein sequence ID" value="GMA24459.1"/>
    <property type="molecule type" value="Genomic_DNA"/>
</dbReference>
<protein>
    <recommendedName>
        <fullName evidence="5">Luciferase-like domain-containing protein</fullName>
    </recommendedName>
</protein>
<organism evidence="6 7">
    <name type="scientific">Luteimicrobium album</name>
    <dbReference type="NCBI Taxonomy" id="1054550"/>
    <lineage>
        <taxon>Bacteria</taxon>
        <taxon>Bacillati</taxon>
        <taxon>Actinomycetota</taxon>
        <taxon>Actinomycetes</taxon>
        <taxon>Micrococcales</taxon>
        <taxon>Luteimicrobium</taxon>
    </lineage>
</organism>
<comment type="caution">
    <text evidence="6">The sequence shown here is derived from an EMBL/GenBank/DDBJ whole genome shotgun (WGS) entry which is preliminary data.</text>
</comment>
<evidence type="ECO:0000256" key="2">
    <source>
        <dbReference type="ARBA" id="ARBA00022643"/>
    </source>
</evidence>
<evidence type="ECO:0000256" key="1">
    <source>
        <dbReference type="ARBA" id="ARBA00022630"/>
    </source>
</evidence>
<evidence type="ECO:0000256" key="3">
    <source>
        <dbReference type="ARBA" id="ARBA00023002"/>
    </source>
</evidence>
<keyword evidence="7" id="KW-1185">Reference proteome</keyword>
<dbReference type="InterPro" id="IPR036661">
    <property type="entry name" value="Luciferase-like_sf"/>
</dbReference>
<dbReference type="PANTHER" id="PTHR30011">
    <property type="entry name" value="ALKANESULFONATE MONOOXYGENASE-RELATED"/>
    <property type="match status" value="1"/>
</dbReference>
<gene>
    <name evidence="6" type="ORF">GCM10025864_22180</name>
</gene>
<dbReference type="Pfam" id="PF00296">
    <property type="entry name" value="Bac_luciferase"/>
    <property type="match status" value="1"/>
</dbReference>
<dbReference type="InterPro" id="IPR051260">
    <property type="entry name" value="Diverse_substr_monoxygenases"/>
</dbReference>
<feature type="domain" description="Luciferase-like" evidence="5">
    <location>
        <begin position="5"/>
        <end position="147"/>
    </location>
</feature>
<reference evidence="7" key="1">
    <citation type="journal article" date="2019" name="Int. J. Syst. Evol. Microbiol.">
        <title>The Global Catalogue of Microorganisms (GCM) 10K type strain sequencing project: providing services to taxonomists for standard genome sequencing and annotation.</title>
        <authorList>
            <consortium name="The Broad Institute Genomics Platform"/>
            <consortium name="The Broad Institute Genome Sequencing Center for Infectious Disease"/>
            <person name="Wu L."/>
            <person name="Ma J."/>
        </authorList>
    </citation>
    <scope>NUCLEOTIDE SEQUENCE [LARGE SCALE GENOMIC DNA]</scope>
    <source>
        <strain evidence="7">NBRC 106348</strain>
    </source>
</reference>
<dbReference type="Gene3D" id="3.20.20.30">
    <property type="entry name" value="Luciferase-like domain"/>
    <property type="match status" value="1"/>
</dbReference>
<dbReference type="PANTHER" id="PTHR30011:SF16">
    <property type="entry name" value="C2H2 FINGER DOMAIN TRANSCRIPTION FACTOR (EUROFUNG)-RELATED"/>
    <property type="match status" value="1"/>
</dbReference>
<dbReference type="InterPro" id="IPR011251">
    <property type="entry name" value="Luciferase-like_dom"/>
</dbReference>
<keyword evidence="4" id="KW-0503">Monooxygenase</keyword>
<keyword evidence="1" id="KW-0285">Flavoprotein</keyword>
<dbReference type="SUPFAM" id="SSF51679">
    <property type="entry name" value="Bacterial luciferase-like"/>
    <property type="match status" value="1"/>
</dbReference>
<evidence type="ECO:0000313" key="6">
    <source>
        <dbReference type="EMBL" id="GMA24459.1"/>
    </source>
</evidence>
<accession>A0ABQ6I138</accession>
<proteinExistence type="predicted"/>
<keyword evidence="2" id="KW-0288">FMN</keyword>
<evidence type="ECO:0000313" key="7">
    <source>
        <dbReference type="Proteomes" id="UP001157091"/>
    </source>
</evidence>